<proteinExistence type="predicted"/>
<gene>
    <name evidence="1" type="ORF">FCC1311_072612</name>
</gene>
<organism evidence="1 2">
    <name type="scientific">Hondaea fermentalgiana</name>
    <dbReference type="NCBI Taxonomy" id="2315210"/>
    <lineage>
        <taxon>Eukaryota</taxon>
        <taxon>Sar</taxon>
        <taxon>Stramenopiles</taxon>
        <taxon>Bigyra</taxon>
        <taxon>Labyrinthulomycetes</taxon>
        <taxon>Thraustochytrida</taxon>
        <taxon>Thraustochytriidae</taxon>
        <taxon>Hondaea</taxon>
    </lineage>
</organism>
<dbReference type="SUPFAM" id="SSF52058">
    <property type="entry name" value="L domain-like"/>
    <property type="match status" value="1"/>
</dbReference>
<dbReference type="Gene3D" id="3.80.10.10">
    <property type="entry name" value="Ribonuclease Inhibitor"/>
    <property type="match status" value="1"/>
</dbReference>
<comment type="caution">
    <text evidence="1">The sequence shown here is derived from an EMBL/GenBank/DDBJ whole genome shotgun (WGS) entry which is preliminary data.</text>
</comment>
<dbReference type="Proteomes" id="UP000241890">
    <property type="component" value="Unassembled WGS sequence"/>
</dbReference>
<sequence>MRRETSRASAKNLLALRLVCEEGWFRFAHREVLACSLVCRTWRAALHGFPAEDSTWHDVDWVERCFPRGDSFWRLTALRLKVSAPAPPVAPAKVHRFERELQSPLATVASQLRHLTSLALTAEFCRESSLTALKVCRSLQNLQLGNAARHGTLAFLENCTQLRSLQVFEANSLWNIDTLGKCCPKLTNLVLRQSVHMRDLEGIRGCRQLETIDLTGAIQLQNVEALAMCAQLSKCILVRCVALRNIEPFVLCENLEIVYLSHCSLVPSIEALRGKQRLHSLWLAHCGGLRDLTALASCPSLHTVSICNCPELFRQDILDPVLGNSSVRELYASGMDRSQLDEATMRRVTTDFSFYCDVLSRFGRARTSSLRAMNL</sequence>
<accession>A0A2R5GJI1</accession>
<keyword evidence="2" id="KW-1185">Reference proteome</keyword>
<dbReference type="InterPro" id="IPR032675">
    <property type="entry name" value="LRR_dom_sf"/>
</dbReference>
<dbReference type="InParanoid" id="A0A2R5GJI1"/>
<name>A0A2R5GJI1_9STRA</name>
<protein>
    <submittedName>
        <fullName evidence="1">F-box/LRR-repeat protein 20</fullName>
    </submittedName>
</protein>
<dbReference type="EMBL" id="BEYU01000089">
    <property type="protein sequence ID" value="GBG31040.1"/>
    <property type="molecule type" value="Genomic_DNA"/>
</dbReference>
<evidence type="ECO:0000313" key="2">
    <source>
        <dbReference type="Proteomes" id="UP000241890"/>
    </source>
</evidence>
<dbReference type="OrthoDB" id="261100at2759"/>
<dbReference type="AlphaFoldDB" id="A0A2R5GJI1"/>
<evidence type="ECO:0000313" key="1">
    <source>
        <dbReference type="EMBL" id="GBG31040.1"/>
    </source>
</evidence>
<reference evidence="1 2" key="1">
    <citation type="submission" date="2017-12" db="EMBL/GenBank/DDBJ databases">
        <title>Sequencing, de novo assembly and annotation of complete genome of a new Thraustochytrid species, strain FCC1311.</title>
        <authorList>
            <person name="Sedici K."/>
            <person name="Godart F."/>
            <person name="Aiese Cigliano R."/>
            <person name="Sanseverino W."/>
            <person name="Barakat M."/>
            <person name="Ortet P."/>
            <person name="Marechal E."/>
            <person name="Cagnac O."/>
            <person name="Amato A."/>
        </authorList>
    </citation>
    <scope>NUCLEOTIDE SEQUENCE [LARGE SCALE GENOMIC DNA]</scope>
</reference>